<sequence length="165" mass="19614">MENISFETQIKEEDLFRFNWHHALGQRIMSLTLGILLLLVLMLKFDTLPVFWRMAYVLFAAIIIFYMPFTLKTRAKLQMQQEVFKHPIKYQLKDTGIVVSSPTSEEPAELPWEYVFKVATWKEYLLIYSNRVNAYIIPKEDIGDVYEPAVDYIKNHVEDYKLQIK</sequence>
<evidence type="ECO:0000256" key="1">
    <source>
        <dbReference type="SAM" id="Phobius"/>
    </source>
</evidence>
<dbReference type="RefSeq" id="WP_072914785.1">
    <property type="nucleotide sequence ID" value="NZ_FQYQ01000007.1"/>
</dbReference>
<feature type="transmembrane region" description="Helical" evidence="1">
    <location>
        <begin position="51"/>
        <end position="71"/>
    </location>
</feature>
<gene>
    <name evidence="3" type="ORF">SAMN02745725_01339</name>
</gene>
<evidence type="ECO:0000259" key="2">
    <source>
        <dbReference type="Pfam" id="PF14317"/>
    </source>
</evidence>
<feature type="transmembrane region" description="Helical" evidence="1">
    <location>
        <begin position="28"/>
        <end position="45"/>
    </location>
</feature>
<evidence type="ECO:0000313" key="3">
    <source>
        <dbReference type="EMBL" id="SHI91272.1"/>
    </source>
</evidence>
<proteinExistence type="predicted"/>
<keyword evidence="1" id="KW-1133">Transmembrane helix</keyword>
<dbReference type="AlphaFoldDB" id="A0A1M6F0Q5"/>
<dbReference type="InterPro" id="IPR025588">
    <property type="entry name" value="YcxB-like_C"/>
</dbReference>
<keyword evidence="4" id="KW-1185">Reference proteome</keyword>
<dbReference type="Pfam" id="PF14317">
    <property type="entry name" value="YcxB"/>
    <property type="match status" value="1"/>
</dbReference>
<accession>A0A1M6F0Q5</accession>
<dbReference type="EMBL" id="FQYQ01000007">
    <property type="protein sequence ID" value="SHI91272.1"/>
    <property type="molecule type" value="Genomic_DNA"/>
</dbReference>
<name>A0A1M6F0Q5_PSEXY</name>
<keyword evidence="1" id="KW-0472">Membrane</keyword>
<feature type="domain" description="YcxB-like C-terminal" evidence="2">
    <location>
        <begin position="94"/>
        <end position="142"/>
    </location>
</feature>
<evidence type="ECO:0000313" key="4">
    <source>
        <dbReference type="Proteomes" id="UP000184185"/>
    </source>
</evidence>
<dbReference type="Proteomes" id="UP000184185">
    <property type="component" value="Unassembled WGS sequence"/>
</dbReference>
<keyword evidence="1" id="KW-0812">Transmembrane</keyword>
<dbReference type="OrthoDB" id="9792641at2"/>
<organism evidence="3 4">
    <name type="scientific">Pseudobutyrivibrio xylanivorans DSM 14809</name>
    <dbReference type="NCBI Taxonomy" id="1123012"/>
    <lineage>
        <taxon>Bacteria</taxon>
        <taxon>Bacillati</taxon>
        <taxon>Bacillota</taxon>
        <taxon>Clostridia</taxon>
        <taxon>Lachnospirales</taxon>
        <taxon>Lachnospiraceae</taxon>
        <taxon>Pseudobutyrivibrio</taxon>
    </lineage>
</organism>
<reference evidence="3 4" key="1">
    <citation type="submission" date="2016-11" db="EMBL/GenBank/DDBJ databases">
        <authorList>
            <person name="Jaros S."/>
            <person name="Januszkiewicz K."/>
            <person name="Wedrychowicz H."/>
        </authorList>
    </citation>
    <scope>NUCLEOTIDE SEQUENCE [LARGE SCALE GENOMIC DNA]</scope>
    <source>
        <strain evidence="3 4">DSM 14809</strain>
    </source>
</reference>
<protein>
    <submittedName>
        <fullName evidence="3">YcxB-like protein</fullName>
    </submittedName>
</protein>